<proteinExistence type="predicted"/>
<protein>
    <submittedName>
        <fullName evidence="2">Uncharacterized protein</fullName>
    </submittedName>
</protein>
<dbReference type="EMBL" id="KV722963">
    <property type="protein sequence ID" value="OCH83587.1"/>
    <property type="molecule type" value="Genomic_DNA"/>
</dbReference>
<keyword evidence="3" id="KW-1185">Reference proteome</keyword>
<reference evidence="2 3" key="1">
    <citation type="submission" date="2016-07" db="EMBL/GenBank/DDBJ databases">
        <title>Draft genome of the white-rot fungus Obba rivulosa 3A-2.</title>
        <authorList>
            <consortium name="DOE Joint Genome Institute"/>
            <person name="Miettinen O."/>
            <person name="Riley R."/>
            <person name="Acob R."/>
            <person name="Barry K."/>
            <person name="Cullen D."/>
            <person name="De Vries R."/>
            <person name="Hainaut M."/>
            <person name="Hatakka A."/>
            <person name="Henrissat B."/>
            <person name="Hilden K."/>
            <person name="Kuo R."/>
            <person name="Labutti K."/>
            <person name="Lipzen A."/>
            <person name="Makela M.R."/>
            <person name="Sandor L."/>
            <person name="Spatafora J.W."/>
            <person name="Grigoriev I.V."/>
            <person name="Hibbett D.S."/>
        </authorList>
    </citation>
    <scope>NUCLEOTIDE SEQUENCE [LARGE SCALE GENOMIC DNA]</scope>
    <source>
        <strain evidence="2 3">3A-2</strain>
    </source>
</reference>
<name>A0A8E2AMZ3_9APHY</name>
<feature type="compositionally biased region" description="Acidic residues" evidence="1">
    <location>
        <begin position="193"/>
        <end position="205"/>
    </location>
</feature>
<feature type="compositionally biased region" description="Polar residues" evidence="1">
    <location>
        <begin position="233"/>
        <end position="248"/>
    </location>
</feature>
<evidence type="ECO:0000256" key="1">
    <source>
        <dbReference type="SAM" id="MobiDB-lite"/>
    </source>
</evidence>
<sequence length="327" mass="36729">MIILATFRRCGRIINVDDPIHAIRYWDCDLLSQRDDDKVGERVEENEGMEEAREDGSDGHELRQEYGTEEWLEYVSKQDQESLGSADDHKRIQDIIDYIERSPVAHGRKGKQVDVEVANAVSALVEVLLENAHALRVYKQKNDLDADVDYHSMQKPVFRRAITCGHKRVRRTRKSNGDDEFIVDDDDGAIEANMESDEDEEEAESSDGGREGRRSTKRRRGGRTRTMSGEGATRTTMPWSSVTTNVSQHIEEEDMDEDDEDAVSQLSVSRDQTGQPGRVAQIGDDNGGGAIASSIAEATISRRKEQSSPGKNSSFGCTHPRSSRWIE</sequence>
<dbReference type="Proteomes" id="UP000250043">
    <property type="component" value="Unassembled WGS sequence"/>
</dbReference>
<organism evidence="2 3">
    <name type="scientific">Obba rivulosa</name>
    <dbReference type="NCBI Taxonomy" id="1052685"/>
    <lineage>
        <taxon>Eukaryota</taxon>
        <taxon>Fungi</taxon>
        <taxon>Dikarya</taxon>
        <taxon>Basidiomycota</taxon>
        <taxon>Agaricomycotina</taxon>
        <taxon>Agaricomycetes</taxon>
        <taxon>Polyporales</taxon>
        <taxon>Gelatoporiaceae</taxon>
        <taxon>Obba</taxon>
    </lineage>
</organism>
<feature type="compositionally biased region" description="Polar residues" evidence="1">
    <location>
        <begin position="307"/>
        <end position="316"/>
    </location>
</feature>
<evidence type="ECO:0000313" key="3">
    <source>
        <dbReference type="Proteomes" id="UP000250043"/>
    </source>
</evidence>
<feature type="compositionally biased region" description="Polar residues" evidence="1">
    <location>
        <begin position="264"/>
        <end position="275"/>
    </location>
</feature>
<feature type="region of interest" description="Disordered" evidence="1">
    <location>
        <begin position="40"/>
        <end position="61"/>
    </location>
</feature>
<feature type="compositionally biased region" description="Acidic residues" evidence="1">
    <location>
        <begin position="251"/>
        <end position="262"/>
    </location>
</feature>
<dbReference type="AlphaFoldDB" id="A0A8E2AMZ3"/>
<gene>
    <name evidence="2" type="ORF">OBBRIDRAFT_840395</name>
</gene>
<accession>A0A8E2AMZ3</accession>
<evidence type="ECO:0000313" key="2">
    <source>
        <dbReference type="EMBL" id="OCH83587.1"/>
    </source>
</evidence>
<feature type="region of interest" description="Disordered" evidence="1">
    <location>
        <begin position="193"/>
        <end position="327"/>
    </location>
</feature>